<comment type="caution">
    <text evidence="2">The sequence shown here is derived from an EMBL/GenBank/DDBJ whole genome shotgun (WGS) entry which is preliminary data.</text>
</comment>
<reference evidence="2 3" key="1">
    <citation type="submission" date="2015-02" db="EMBL/GenBank/DDBJ databases">
        <title>Genome Sequencing of Rickettsiales.</title>
        <authorList>
            <person name="Daugherty S.C."/>
            <person name="Su Q."/>
            <person name="Abolude K."/>
            <person name="Beier-Sexton M."/>
            <person name="Carlyon J.A."/>
            <person name="Carter R."/>
            <person name="Day N.P."/>
            <person name="Dumler S.J."/>
            <person name="Dyachenko V."/>
            <person name="Godinez A."/>
            <person name="Kurtti T.J."/>
            <person name="Lichay M."/>
            <person name="Mullins K.E."/>
            <person name="Ott S."/>
            <person name="Pappas-Brown V."/>
            <person name="Paris D.H."/>
            <person name="Patel P."/>
            <person name="Richards A.L."/>
            <person name="Sadzewicz L."/>
            <person name="Sears K."/>
            <person name="Seidman D."/>
            <person name="Sengamalay N."/>
            <person name="Stenos J."/>
            <person name="Tallon L.J."/>
            <person name="Vincent G."/>
            <person name="Fraser C.M."/>
            <person name="Munderloh U."/>
            <person name="Dunning-Hotopp J.C."/>
        </authorList>
    </citation>
    <scope>NUCLEOTIDE SEQUENCE [LARGE SCALE GENOMIC DNA]</scope>
    <source>
        <strain evidence="2 3">RML An4</strain>
    </source>
</reference>
<organism evidence="2 3">
    <name type="scientific">Rickettsia bellii str. RML An4</name>
    <dbReference type="NCBI Taxonomy" id="1359193"/>
    <lineage>
        <taxon>Bacteria</taxon>
        <taxon>Pseudomonadati</taxon>
        <taxon>Pseudomonadota</taxon>
        <taxon>Alphaproteobacteria</taxon>
        <taxon>Rickettsiales</taxon>
        <taxon>Rickettsiaceae</taxon>
        <taxon>Rickettsieae</taxon>
        <taxon>Rickettsia</taxon>
        <taxon>belli group</taxon>
    </lineage>
</organism>
<dbReference type="PATRIC" id="fig|1359193.3.peg.667"/>
<evidence type="ECO:0000256" key="1">
    <source>
        <dbReference type="SAM" id="Phobius"/>
    </source>
</evidence>
<evidence type="ECO:0000313" key="2">
    <source>
        <dbReference type="EMBL" id="KJV89704.1"/>
    </source>
</evidence>
<gene>
    <name evidence="2" type="ORF">RBEAN4_0685</name>
</gene>
<dbReference type="Proteomes" id="UP000033661">
    <property type="component" value="Unassembled WGS sequence"/>
</dbReference>
<keyword evidence="3" id="KW-1185">Reference proteome</keyword>
<name>A0A0F3QE53_RICBE</name>
<dbReference type="PRINTS" id="PR00702">
    <property type="entry name" value="ACRIFLAVINRP"/>
</dbReference>
<keyword evidence="1" id="KW-0812">Transmembrane</keyword>
<evidence type="ECO:0000313" key="3">
    <source>
        <dbReference type="Proteomes" id="UP000033661"/>
    </source>
</evidence>
<dbReference type="SUPFAM" id="SSF82693">
    <property type="entry name" value="Multidrug efflux transporter AcrB pore domain, PN1, PN2, PC1 and PC2 subdomains"/>
    <property type="match status" value="1"/>
</dbReference>
<dbReference type="GO" id="GO:0042910">
    <property type="term" value="F:xenobiotic transmembrane transporter activity"/>
    <property type="evidence" value="ECO:0007669"/>
    <property type="project" value="TreeGrafter"/>
</dbReference>
<dbReference type="Pfam" id="PF00873">
    <property type="entry name" value="ACR_tran"/>
    <property type="match status" value="1"/>
</dbReference>
<sequence>MGISEIFIKRPVLATLFMATILLFGIFGYRLLPVSVLPDIDFPTIQVSVSLPGADPTTMASSVALPLEKQFSTISNIDSMSSVNSAGSTQITLQFDLSRDIDAAALLYHLLLNNYRMTYQLPHHIAK</sequence>
<dbReference type="AlphaFoldDB" id="A0A0F3QE53"/>
<feature type="transmembrane region" description="Helical" evidence="1">
    <location>
        <begin position="12"/>
        <end position="32"/>
    </location>
</feature>
<dbReference type="Gene3D" id="3.30.70.1430">
    <property type="entry name" value="Multidrug efflux transporter AcrB pore domain"/>
    <property type="match status" value="1"/>
</dbReference>
<accession>A0A0F3QE53</accession>
<protein>
    <submittedName>
        <fullName evidence="2">AcrB/AcrD/AcrF family protein</fullName>
    </submittedName>
</protein>
<keyword evidence="1" id="KW-0472">Membrane</keyword>
<keyword evidence="1" id="KW-1133">Transmembrane helix</keyword>
<dbReference type="PANTHER" id="PTHR32063">
    <property type="match status" value="1"/>
</dbReference>
<dbReference type="GO" id="GO:0005886">
    <property type="term" value="C:plasma membrane"/>
    <property type="evidence" value="ECO:0007669"/>
    <property type="project" value="TreeGrafter"/>
</dbReference>
<dbReference type="PANTHER" id="PTHR32063:SF21">
    <property type="entry name" value="MULTIDRUG RESISTANCE PROTEIN MDTB"/>
    <property type="match status" value="1"/>
</dbReference>
<dbReference type="InterPro" id="IPR001036">
    <property type="entry name" value="Acrflvin-R"/>
</dbReference>
<proteinExistence type="predicted"/>
<dbReference type="EMBL" id="LAOI01000001">
    <property type="protein sequence ID" value="KJV89704.1"/>
    <property type="molecule type" value="Genomic_DNA"/>
</dbReference>
<dbReference type="Gene3D" id="1.20.1640.10">
    <property type="entry name" value="Multidrug efflux transporter AcrB transmembrane domain"/>
    <property type="match status" value="1"/>
</dbReference>